<reference evidence="2" key="1">
    <citation type="journal article" date="2023" name="G3 (Bethesda)">
        <title>Genome assembly and association tests identify interacting loci associated with vigor, precocity, and sex in interspecific pistachio rootstocks.</title>
        <authorList>
            <person name="Palmer W."/>
            <person name="Jacygrad E."/>
            <person name="Sagayaradj S."/>
            <person name="Cavanaugh K."/>
            <person name="Han R."/>
            <person name="Bertier L."/>
            <person name="Beede B."/>
            <person name="Kafkas S."/>
            <person name="Golino D."/>
            <person name="Preece J."/>
            <person name="Michelmore R."/>
        </authorList>
    </citation>
    <scope>NUCLEOTIDE SEQUENCE [LARGE SCALE GENOMIC DNA]</scope>
</reference>
<organism evidence="1 2">
    <name type="scientific">Pistacia atlantica</name>
    <dbReference type="NCBI Taxonomy" id="434234"/>
    <lineage>
        <taxon>Eukaryota</taxon>
        <taxon>Viridiplantae</taxon>
        <taxon>Streptophyta</taxon>
        <taxon>Embryophyta</taxon>
        <taxon>Tracheophyta</taxon>
        <taxon>Spermatophyta</taxon>
        <taxon>Magnoliopsida</taxon>
        <taxon>eudicotyledons</taxon>
        <taxon>Gunneridae</taxon>
        <taxon>Pentapetalae</taxon>
        <taxon>rosids</taxon>
        <taxon>malvids</taxon>
        <taxon>Sapindales</taxon>
        <taxon>Anacardiaceae</taxon>
        <taxon>Pistacia</taxon>
    </lineage>
</organism>
<comment type="caution">
    <text evidence="1">The sequence shown here is derived from an EMBL/GenBank/DDBJ whole genome shotgun (WGS) entry which is preliminary data.</text>
</comment>
<evidence type="ECO:0000313" key="2">
    <source>
        <dbReference type="Proteomes" id="UP001164250"/>
    </source>
</evidence>
<name>A0ACC1C5E7_9ROSI</name>
<dbReference type="Proteomes" id="UP001164250">
    <property type="component" value="Chromosome 1"/>
</dbReference>
<proteinExistence type="predicted"/>
<gene>
    <name evidence="1" type="ORF">Patl1_00145</name>
</gene>
<sequence length="104" mass="11433">MAQTPNVVILPSPGMGHLIPFIQFAKHLVHLHNFHVTSIIPTIGSPPNAMKAAFQALPQKIDLIFLPPVSFDDLHEDIETPVPIALEKLMGVSLLVVLRFLGLR</sequence>
<accession>A0ACC1C5E7</accession>
<keyword evidence="2" id="KW-1185">Reference proteome</keyword>
<dbReference type="EMBL" id="CM047897">
    <property type="protein sequence ID" value="KAJ0110821.1"/>
    <property type="molecule type" value="Genomic_DNA"/>
</dbReference>
<protein>
    <submittedName>
        <fullName evidence="1">Uncharacterized protein</fullName>
    </submittedName>
</protein>
<evidence type="ECO:0000313" key="1">
    <source>
        <dbReference type="EMBL" id="KAJ0110821.1"/>
    </source>
</evidence>